<evidence type="ECO:0000313" key="2">
    <source>
        <dbReference type="EMBL" id="AKS45781.1"/>
    </source>
</evidence>
<dbReference type="KEGG" id="otm:OSB_12260"/>
<proteinExistence type="predicted"/>
<sequence length="397" mass="41854">MADMLLGGIIINEIFVDPNGALNFDTDGNGTASALDEYVELYNTSGSAIDISGLELWDSGSGQWFTFPAGSVLESGGRAMVLTGVQLGGSLPTGGPDDLFFDAGRGTAVINNGGDNVTLYDPNNDEFIQATFNGDPLDDPTTYSGFSGTATQVGAGEDFGNDTDGESLQRDGDGQDTFISGTPTPGTTNVCFADGTRLATPNGEISIEDLKIGDLVHTADDGPQPVRWLYSCTWQREDVSQSLNLSAVLIRADALGVGLPSCDLRLSQQHRVLVQGAIAQRMFGEDEVLIPAKALLSVAGVSLEVPEVSVTYYHVMLDDHHIVTANAVAAESLFLGEQALASIPEQGLKEISLLLDVSIDDLTDGSVEALPARALVGGRRASRLVARHLRNNRPLAI</sequence>
<dbReference type="InterPro" id="IPR036415">
    <property type="entry name" value="Lamin_tail_dom_sf"/>
</dbReference>
<dbReference type="Gene3D" id="2.60.40.1260">
    <property type="entry name" value="Lamin Tail domain"/>
    <property type="match status" value="1"/>
</dbReference>
<feature type="region of interest" description="Disordered" evidence="1">
    <location>
        <begin position="142"/>
        <end position="186"/>
    </location>
</feature>
<dbReference type="InterPro" id="IPR028992">
    <property type="entry name" value="Hedgehog/Intein_dom"/>
</dbReference>
<reference evidence="2 3" key="1">
    <citation type="journal article" date="2015" name="Genome Announc.">
        <title>Closed Genome Sequence of Octadecabacter temperatus SB1, the First Mesophilic Species of the Genus Octadecabacter.</title>
        <authorList>
            <person name="Voget S."/>
            <person name="Billerbeck S."/>
            <person name="Simon M."/>
            <person name="Daniel R."/>
        </authorList>
    </citation>
    <scope>NUCLEOTIDE SEQUENCE [LARGE SCALE GENOMIC DNA]</scope>
    <source>
        <strain evidence="2 3">SB1</strain>
    </source>
</reference>
<evidence type="ECO:0000313" key="3">
    <source>
        <dbReference type="Proteomes" id="UP000067444"/>
    </source>
</evidence>
<evidence type="ECO:0000256" key="1">
    <source>
        <dbReference type="SAM" id="MobiDB-lite"/>
    </source>
</evidence>
<dbReference type="InterPro" id="IPR036844">
    <property type="entry name" value="Hint_dom_sf"/>
</dbReference>
<dbReference type="OrthoDB" id="7795520at2"/>
<dbReference type="AlphaFoldDB" id="A0A0K0Y4J2"/>
<gene>
    <name evidence="2" type="ORF">OSB_12260</name>
</gene>
<dbReference type="RefSeq" id="WP_049834140.1">
    <property type="nucleotide sequence ID" value="NZ_CP012160.1"/>
</dbReference>
<dbReference type="STRING" id="1458307.OSB_12260"/>
<dbReference type="SUPFAM" id="SSF74853">
    <property type="entry name" value="Lamin A/C globular tail domain"/>
    <property type="match status" value="1"/>
</dbReference>
<dbReference type="SUPFAM" id="SSF51294">
    <property type="entry name" value="Hedgehog/intein (Hint) domain"/>
    <property type="match status" value="1"/>
</dbReference>
<dbReference type="PATRIC" id="fig|1458307.3.peg.1240"/>
<dbReference type="Pfam" id="PF13403">
    <property type="entry name" value="Hint_2"/>
    <property type="match status" value="1"/>
</dbReference>
<dbReference type="InterPro" id="IPR001322">
    <property type="entry name" value="Lamin_tail_dom"/>
</dbReference>
<dbReference type="EMBL" id="CP012160">
    <property type="protein sequence ID" value="AKS45781.1"/>
    <property type="molecule type" value="Genomic_DNA"/>
</dbReference>
<accession>A0A0K0Y4J2</accession>
<dbReference type="PROSITE" id="PS51841">
    <property type="entry name" value="LTD"/>
    <property type="match status" value="1"/>
</dbReference>
<dbReference type="Gene3D" id="2.170.16.10">
    <property type="entry name" value="Hedgehog/Intein (Hint) domain"/>
    <property type="match status" value="1"/>
</dbReference>
<organism evidence="2 3">
    <name type="scientific">Octadecabacter temperatus</name>
    <dbReference type="NCBI Taxonomy" id="1458307"/>
    <lineage>
        <taxon>Bacteria</taxon>
        <taxon>Pseudomonadati</taxon>
        <taxon>Pseudomonadota</taxon>
        <taxon>Alphaproteobacteria</taxon>
        <taxon>Rhodobacterales</taxon>
        <taxon>Roseobacteraceae</taxon>
        <taxon>Octadecabacter</taxon>
    </lineage>
</organism>
<dbReference type="Pfam" id="PF00932">
    <property type="entry name" value="LTD"/>
    <property type="match status" value="1"/>
</dbReference>
<feature type="compositionally biased region" description="Polar residues" evidence="1">
    <location>
        <begin position="142"/>
        <end position="152"/>
    </location>
</feature>
<dbReference type="Proteomes" id="UP000067444">
    <property type="component" value="Chromosome"/>
</dbReference>
<protein>
    <submittedName>
        <fullName evidence="2">Uncharacterized protein</fullName>
    </submittedName>
</protein>
<feature type="compositionally biased region" description="Polar residues" evidence="1">
    <location>
        <begin position="177"/>
        <end position="186"/>
    </location>
</feature>
<keyword evidence="3" id="KW-1185">Reference proteome</keyword>
<name>A0A0K0Y4J2_9RHOB</name>